<protein>
    <submittedName>
        <fullName evidence="1">Uncharacterized protein</fullName>
    </submittedName>
</protein>
<evidence type="ECO:0000313" key="2">
    <source>
        <dbReference type="Proteomes" id="UP000265631"/>
    </source>
</evidence>
<keyword evidence="2" id="KW-1185">Reference proteome</keyword>
<gene>
    <name evidence="1" type="ORF">FIE12Z_3224</name>
</gene>
<comment type="caution">
    <text evidence="1">The sequence shown here is derived from an EMBL/GenBank/DDBJ whole genome shotgun (WGS) entry which is preliminary data.</text>
</comment>
<dbReference type="AlphaFoldDB" id="A0A395MYA5"/>
<reference evidence="1 2" key="1">
    <citation type="journal article" date="2018" name="PLoS Pathog.">
        <title>Evolution of structural diversity of trichothecenes, a family of toxins produced by plant pathogenic and entomopathogenic fungi.</title>
        <authorList>
            <person name="Proctor R.H."/>
            <person name="McCormick S.P."/>
            <person name="Kim H.S."/>
            <person name="Cardoza R.E."/>
            <person name="Stanley A.M."/>
            <person name="Lindo L."/>
            <person name="Kelly A."/>
            <person name="Brown D.W."/>
            <person name="Lee T."/>
            <person name="Vaughan M.M."/>
            <person name="Alexander N.J."/>
            <person name="Busman M."/>
            <person name="Gutierrez S."/>
        </authorList>
    </citation>
    <scope>NUCLEOTIDE SEQUENCE [LARGE SCALE GENOMIC DNA]</scope>
    <source>
        <strain evidence="1 2">NRRL 13405</strain>
    </source>
</reference>
<sequence length="388" mass="44673">MHWQYIFLVPIACWFGNRHCRSTLDKHVTAAIDPRFNNDSLNTVFDIHISVEISPQPESRLGETLETSALPNAAMSAAKRVLERRGLLGFGELESLGKQFDNISRLVYMDQTMLYEDVLFDFDKTAGEITSYAKGFDNQANAAILIQHFEELAGQFLKKWFRLMFFLGTHGTRFTTQRVCVPELEAEIAVDMLGDVLGHAKKRGQLEITFLQIEACMDSLIRDVIAMTRFTSTLRRTIRLDLQKSDSHSGPILESIYSLDRLLKIIGESFSDAQLLSRAAAAETATLREIVRILEHKSGDIGAIGDDACSWYRYCIPSCADMEVILERSQREIEFAKADTRPRWLTWRIWMEGHRYERQRVGYLLCKWTQRCWICGLLPLFFYMVWLT</sequence>
<accession>A0A395MYA5</accession>
<proteinExistence type="predicted"/>
<dbReference type="EMBL" id="PXXK01000066">
    <property type="protein sequence ID" value="RFN52463.1"/>
    <property type="molecule type" value="Genomic_DNA"/>
</dbReference>
<evidence type="ECO:0000313" key="1">
    <source>
        <dbReference type="EMBL" id="RFN52463.1"/>
    </source>
</evidence>
<dbReference type="OrthoDB" id="10349529at2759"/>
<organism evidence="1 2">
    <name type="scientific">Fusarium flagelliforme</name>
    <dbReference type="NCBI Taxonomy" id="2675880"/>
    <lineage>
        <taxon>Eukaryota</taxon>
        <taxon>Fungi</taxon>
        <taxon>Dikarya</taxon>
        <taxon>Ascomycota</taxon>
        <taxon>Pezizomycotina</taxon>
        <taxon>Sordariomycetes</taxon>
        <taxon>Hypocreomycetidae</taxon>
        <taxon>Hypocreales</taxon>
        <taxon>Nectriaceae</taxon>
        <taxon>Fusarium</taxon>
        <taxon>Fusarium incarnatum-equiseti species complex</taxon>
    </lineage>
</organism>
<name>A0A395MYA5_9HYPO</name>
<dbReference type="Proteomes" id="UP000265631">
    <property type="component" value="Unassembled WGS sequence"/>
</dbReference>